<evidence type="ECO:0000313" key="2">
    <source>
        <dbReference type="EMBL" id="GEU31130.1"/>
    </source>
</evidence>
<reference evidence="2" key="1">
    <citation type="journal article" date="2019" name="Sci. Rep.">
        <title>Draft genome of Tanacetum cinerariifolium, the natural source of mosquito coil.</title>
        <authorList>
            <person name="Yamashiro T."/>
            <person name="Shiraishi A."/>
            <person name="Satake H."/>
            <person name="Nakayama K."/>
        </authorList>
    </citation>
    <scope>NUCLEOTIDE SEQUENCE</scope>
</reference>
<feature type="compositionally biased region" description="Basic and acidic residues" evidence="1">
    <location>
        <begin position="501"/>
        <end position="521"/>
    </location>
</feature>
<gene>
    <name evidence="2" type="ORF">Tci_003108</name>
</gene>
<organism evidence="2">
    <name type="scientific">Tanacetum cinerariifolium</name>
    <name type="common">Dalmatian daisy</name>
    <name type="synonym">Chrysanthemum cinerariifolium</name>
    <dbReference type="NCBI Taxonomy" id="118510"/>
    <lineage>
        <taxon>Eukaryota</taxon>
        <taxon>Viridiplantae</taxon>
        <taxon>Streptophyta</taxon>
        <taxon>Embryophyta</taxon>
        <taxon>Tracheophyta</taxon>
        <taxon>Spermatophyta</taxon>
        <taxon>Magnoliopsida</taxon>
        <taxon>eudicotyledons</taxon>
        <taxon>Gunneridae</taxon>
        <taxon>Pentapetalae</taxon>
        <taxon>asterids</taxon>
        <taxon>campanulids</taxon>
        <taxon>Asterales</taxon>
        <taxon>Asteraceae</taxon>
        <taxon>Asteroideae</taxon>
        <taxon>Anthemideae</taxon>
        <taxon>Anthemidinae</taxon>
        <taxon>Tanacetum</taxon>
    </lineage>
</organism>
<dbReference type="EMBL" id="BKCJ010000221">
    <property type="protein sequence ID" value="GEU31130.1"/>
    <property type="molecule type" value="Genomic_DNA"/>
</dbReference>
<feature type="region of interest" description="Disordered" evidence="1">
    <location>
        <begin position="832"/>
        <end position="855"/>
    </location>
</feature>
<feature type="region of interest" description="Disordered" evidence="1">
    <location>
        <begin position="263"/>
        <end position="303"/>
    </location>
</feature>
<feature type="region of interest" description="Disordered" evidence="1">
    <location>
        <begin position="211"/>
        <end position="232"/>
    </location>
</feature>
<feature type="region of interest" description="Disordered" evidence="1">
    <location>
        <begin position="500"/>
        <end position="596"/>
    </location>
</feature>
<proteinExistence type="predicted"/>
<evidence type="ECO:0000256" key="1">
    <source>
        <dbReference type="SAM" id="MobiDB-lite"/>
    </source>
</evidence>
<feature type="compositionally biased region" description="Basic and acidic residues" evidence="1">
    <location>
        <begin position="278"/>
        <end position="296"/>
    </location>
</feature>
<name>A0A6L2J3C4_TANCI</name>
<comment type="caution">
    <text evidence="2">The sequence shown here is derived from an EMBL/GenBank/DDBJ whole genome shotgun (WGS) entry which is preliminary data.</text>
</comment>
<protein>
    <submittedName>
        <fullName evidence="2">Uncharacterized protein</fullName>
    </submittedName>
</protein>
<dbReference type="AlphaFoldDB" id="A0A6L2J3C4"/>
<sequence>MNPIAAQQVALDNALVAPDNRVQIGQCNMRIDPTKVPKEPNYQVILNSLALSPLYPAFLITAKICPRLPNQEFDAPPSDEESVTFIKELGHKGDIKYATDVVVDQIHQLWRTFASIINKCLSGKITSLDFVFKINKRDHKKQEKIILGTLKFVSKSDEYQVYGALLPKGMPNQQMQDSPAYNTYLAFVTGAATPKKARKFKKLASPSKKKALVDVEEPVEKHKKAPAKAERSNGIELLSDAALLKQSQLKKAIKRSKRETYIHQVDSDDNDDDYQQSDVERIKSDDDDKIADINKTDDEEDDNDVNVELKDSEFEDEGKENKEMTNIGYVEAEHEEVSHEVAGDQVKDDAQTTVLAALATEVPLQSSFISSDYASKYLNFSNIPPVDTKIILMIDIKVQHENLNLIKEHSVPADVVEKLKQQYKPQKSVVDIRKIKIEHTKKQQEPKYTIVSSNMDALWEFDQKRTLFETMTKTKSFEQRSKHKALYHALMESILEDEDAMDKGVSDKSKKRKPNDADKYEGPAARSDQGLKRKKTSKEPEPSKKAKSTGTSKGNTKSHPKYTGKSEQAEETVFEAEDSQGPQNPKDDMDNTDEPPIVPVDYFFNNDLAYLQGESTVRTYTTSLTKTKAAKYDLKGIEDMNRHFNLEGDVIVHFVAALRFNTAVGNHVKKILLKLILPDYKSVLMDSKAKVKAVRDAAAVGHANHKSSTDPRRWPAIKVLPRRLYALPRPQVPKWVAIRTSSSRAAVGAREATSEGITGELGEDFRKHSGDTDVPTGDGGVWTGVGETLIGERTGVSSSSEPVPSSSNSILSVFVSAISLEVPRYLFHTGRVGDDAGDDDDKWGSSREGVNTGEPQALQVDEMVYVSVGADEEDIDM</sequence>
<feature type="compositionally biased region" description="Acidic residues" evidence="1">
    <location>
        <begin position="569"/>
        <end position="578"/>
    </location>
</feature>
<accession>A0A6L2J3C4</accession>
<feature type="region of interest" description="Disordered" evidence="1">
    <location>
        <begin position="747"/>
        <end position="781"/>
    </location>
</feature>